<sequence>MNAVVSLSFSLIPQASSEPITQSYSFFNKYFAKVNILKRGICEDQPQLIYLLLLASFVIDVSTYTTAMNTCTHWQQLVFRVMQQLARGKMSTTSKNHEVMINCFQQILPMCAFSRFRSEIESETCFSLCHRFISLLIPLRSPLLKLKPGKK</sequence>
<name>A0A0B2VKN5_TOXCA</name>
<evidence type="ECO:0000313" key="1">
    <source>
        <dbReference type="EMBL" id="KHN84061.1"/>
    </source>
</evidence>
<dbReference type="EMBL" id="JPKZ01001075">
    <property type="protein sequence ID" value="KHN84061.1"/>
    <property type="molecule type" value="Genomic_DNA"/>
</dbReference>
<evidence type="ECO:0000313" key="2">
    <source>
        <dbReference type="Proteomes" id="UP000031036"/>
    </source>
</evidence>
<dbReference type="Proteomes" id="UP000031036">
    <property type="component" value="Unassembled WGS sequence"/>
</dbReference>
<reference evidence="1 2" key="1">
    <citation type="submission" date="2014-11" db="EMBL/GenBank/DDBJ databases">
        <title>Genetic blueprint of the zoonotic pathogen Toxocara canis.</title>
        <authorList>
            <person name="Zhu X.-Q."/>
            <person name="Korhonen P.K."/>
            <person name="Cai H."/>
            <person name="Young N.D."/>
            <person name="Nejsum P."/>
            <person name="von Samson-Himmelstjerna G."/>
            <person name="Boag P.R."/>
            <person name="Tan P."/>
            <person name="Li Q."/>
            <person name="Min J."/>
            <person name="Yang Y."/>
            <person name="Wang X."/>
            <person name="Fang X."/>
            <person name="Hall R.S."/>
            <person name="Hofmann A."/>
            <person name="Sternberg P.W."/>
            <person name="Jex A.R."/>
            <person name="Gasser R.B."/>
        </authorList>
    </citation>
    <scope>NUCLEOTIDE SEQUENCE [LARGE SCALE GENOMIC DNA]</scope>
    <source>
        <strain evidence="1">PN_DK_2014</strain>
    </source>
</reference>
<comment type="caution">
    <text evidence="1">The sequence shown here is derived from an EMBL/GenBank/DDBJ whole genome shotgun (WGS) entry which is preliminary data.</text>
</comment>
<proteinExistence type="predicted"/>
<protein>
    <submittedName>
        <fullName evidence="1">Uncharacterized protein</fullName>
    </submittedName>
</protein>
<gene>
    <name evidence="1" type="ORF">Tcan_18657</name>
</gene>
<dbReference type="AlphaFoldDB" id="A0A0B2VKN5"/>
<accession>A0A0B2VKN5</accession>
<organism evidence="1 2">
    <name type="scientific">Toxocara canis</name>
    <name type="common">Canine roundworm</name>
    <dbReference type="NCBI Taxonomy" id="6265"/>
    <lineage>
        <taxon>Eukaryota</taxon>
        <taxon>Metazoa</taxon>
        <taxon>Ecdysozoa</taxon>
        <taxon>Nematoda</taxon>
        <taxon>Chromadorea</taxon>
        <taxon>Rhabditida</taxon>
        <taxon>Spirurina</taxon>
        <taxon>Ascaridomorpha</taxon>
        <taxon>Ascaridoidea</taxon>
        <taxon>Toxocaridae</taxon>
        <taxon>Toxocara</taxon>
    </lineage>
</organism>
<keyword evidence="2" id="KW-1185">Reference proteome</keyword>